<gene>
    <name evidence="2" type="ORF">BLA29_007698</name>
</gene>
<evidence type="ECO:0000313" key="3">
    <source>
        <dbReference type="Proteomes" id="UP000194236"/>
    </source>
</evidence>
<reference evidence="2 3" key="1">
    <citation type="submission" date="2017-03" db="EMBL/GenBank/DDBJ databases">
        <title>Genome Survey of Euroglyphus maynei.</title>
        <authorList>
            <person name="Arlian L.G."/>
            <person name="Morgan M.S."/>
            <person name="Rider S.D."/>
        </authorList>
    </citation>
    <scope>NUCLEOTIDE SEQUENCE [LARGE SCALE GENOMIC DNA]</scope>
    <source>
        <strain evidence="2">Arlian Lab</strain>
        <tissue evidence="2">Whole body</tissue>
    </source>
</reference>
<sequence length="274" mass="30533">MKNSSKTDNQSSTMVYDDRKYNRNSSSSLESFDLVRNSKIFSTLPTSMMMMTTTNQINGSCSLQRRDSGNSTSDRASSASSNDTSYHYSQRQQLMTKNSHRNTSNTVKNASDQGYDSFSLSSSDSYPSTISPSKLNSRLKQIPEDDSQLIEMVNKLTTMDECDKLCSEADVLLLRSHEKEREGDLRAAAALSDSAAAKARLAIDIPYSNHQTLISAKMKHSMCVMRSTSLHKRVVELEAEEKRLLKAAAAMEAAVHHSRQSSRDSSYGRHSRQS</sequence>
<keyword evidence="3" id="KW-1185">Reference proteome</keyword>
<accession>A0A1Y3BJB2</accession>
<proteinExistence type="predicted"/>
<name>A0A1Y3BJB2_EURMA</name>
<dbReference type="Proteomes" id="UP000194236">
    <property type="component" value="Unassembled WGS sequence"/>
</dbReference>
<feature type="compositionally biased region" description="Low complexity" evidence="1">
    <location>
        <begin position="69"/>
        <end position="89"/>
    </location>
</feature>
<feature type="region of interest" description="Disordered" evidence="1">
    <location>
        <begin position="251"/>
        <end position="274"/>
    </location>
</feature>
<feature type="compositionally biased region" description="Low complexity" evidence="1">
    <location>
        <begin position="111"/>
        <end position="133"/>
    </location>
</feature>
<organism evidence="2 3">
    <name type="scientific">Euroglyphus maynei</name>
    <name type="common">Mayne's house dust mite</name>
    <dbReference type="NCBI Taxonomy" id="6958"/>
    <lineage>
        <taxon>Eukaryota</taxon>
        <taxon>Metazoa</taxon>
        <taxon>Ecdysozoa</taxon>
        <taxon>Arthropoda</taxon>
        <taxon>Chelicerata</taxon>
        <taxon>Arachnida</taxon>
        <taxon>Acari</taxon>
        <taxon>Acariformes</taxon>
        <taxon>Sarcoptiformes</taxon>
        <taxon>Astigmata</taxon>
        <taxon>Psoroptidia</taxon>
        <taxon>Analgoidea</taxon>
        <taxon>Pyroglyphidae</taxon>
        <taxon>Pyroglyphinae</taxon>
        <taxon>Euroglyphus</taxon>
    </lineage>
</organism>
<feature type="non-terminal residue" evidence="2">
    <location>
        <position position="274"/>
    </location>
</feature>
<evidence type="ECO:0000256" key="1">
    <source>
        <dbReference type="SAM" id="MobiDB-lite"/>
    </source>
</evidence>
<feature type="region of interest" description="Disordered" evidence="1">
    <location>
        <begin position="1"/>
        <end position="28"/>
    </location>
</feature>
<protein>
    <submittedName>
        <fullName evidence="2">Uncharacterized protein</fullName>
    </submittedName>
</protein>
<comment type="caution">
    <text evidence="2">The sequence shown here is derived from an EMBL/GenBank/DDBJ whole genome shotgun (WGS) entry which is preliminary data.</text>
</comment>
<dbReference type="OrthoDB" id="205782at2759"/>
<dbReference type="EMBL" id="MUJZ01020853">
    <property type="protein sequence ID" value="OTF79903.1"/>
    <property type="molecule type" value="Genomic_DNA"/>
</dbReference>
<evidence type="ECO:0000313" key="2">
    <source>
        <dbReference type="EMBL" id="OTF79903.1"/>
    </source>
</evidence>
<feature type="region of interest" description="Disordered" evidence="1">
    <location>
        <begin position="59"/>
        <end position="142"/>
    </location>
</feature>
<feature type="compositionally biased region" description="Polar residues" evidence="1">
    <location>
        <begin position="90"/>
        <end position="110"/>
    </location>
</feature>
<dbReference type="AlphaFoldDB" id="A0A1Y3BJB2"/>
<feature type="compositionally biased region" description="Polar residues" evidence="1">
    <location>
        <begin position="1"/>
        <end position="14"/>
    </location>
</feature>